<keyword evidence="5 9" id="KW-0093">Biotin biosynthesis</keyword>
<evidence type="ECO:0000313" key="11">
    <source>
        <dbReference type="Proteomes" id="UP000463470"/>
    </source>
</evidence>
<evidence type="ECO:0000256" key="5">
    <source>
        <dbReference type="ARBA" id="ARBA00022756"/>
    </source>
</evidence>
<evidence type="ECO:0000256" key="4">
    <source>
        <dbReference type="ARBA" id="ARBA00022741"/>
    </source>
</evidence>
<dbReference type="RefSeq" id="WP_161253578.1">
    <property type="nucleotide sequence ID" value="NZ_WXEY01000001.1"/>
</dbReference>
<dbReference type="InterPro" id="IPR004472">
    <property type="entry name" value="DTB_synth_BioD"/>
</dbReference>
<dbReference type="GO" id="GO:0004141">
    <property type="term" value="F:dethiobiotin synthase activity"/>
    <property type="evidence" value="ECO:0007669"/>
    <property type="project" value="UniProtKB-UniRule"/>
</dbReference>
<comment type="catalytic activity">
    <reaction evidence="9">
        <text>(7R,8S)-7,8-diammoniononanoate + CO2 + ATP = (4R,5S)-dethiobiotin + ADP + phosphate + 3 H(+)</text>
        <dbReference type="Rhea" id="RHEA:15805"/>
        <dbReference type="ChEBI" id="CHEBI:15378"/>
        <dbReference type="ChEBI" id="CHEBI:16526"/>
        <dbReference type="ChEBI" id="CHEBI:30616"/>
        <dbReference type="ChEBI" id="CHEBI:43474"/>
        <dbReference type="ChEBI" id="CHEBI:149469"/>
        <dbReference type="ChEBI" id="CHEBI:149473"/>
        <dbReference type="ChEBI" id="CHEBI:456216"/>
        <dbReference type="EC" id="6.3.3.3"/>
    </reaction>
</comment>
<comment type="subunit">
    <text evidence="9">Homodimer.</text>
</comment>
<evidence type="ECO:0000256" key="8">
    <source>
        <dbReference type="ARBA" id="ARBA00047386"/>
    </source>
</evidence>
<dbReference type="CDD" id="cd03109">
    <property type="entry name" value="DTBS"/>
    <property type="match status" value="1"/>
</dbReference>
<evidence type="ECO:0000313" key="10">
    <source>
        <dbReference type="EMBL" id="MZP28331.1"/>
    </source>
</evidence>
<organism evidence="10 11">
    <name type="scientific">Heliomicrobium undosum</name>
    <dbReference type="NCBI Taxonomy" id="121734"/>
    <lineage>
        <taxon>Bacteria</taxon>
        <taxon>Bacillati</taxon>
        <taxon>Bacillota</taxon>
        <taxon>Clostridia</taxon>
        <taxon>Eubacteriales</taxon>
        <taxon>Heliobacteriaceae</taxon>
        <taxon>Heliomicrobium</taxon>
    </lineage>
</organism>
<keyword evidence="1 9" id="KW-0963">Cytoplasm</keyword>
<dbReference type="InterPro" id="IPR027417">
    <property type="entry name" value="P-loop_NTPase"/>
</dbReference>
<feature type="binding site" evidence="9">
    <location>
        <position position="42"/>
    </location>
    <ligand>
        <name>substrate</name>
    </ligand>
</feature>
<dbReference type="GO" id="GO:0005829">
    <property type="term" value="C:cytosol"/>
    <property type="evidence" value="ECO:0007669"/>
    <property type="project" value="TreeGrafter"/>
</dbReference>
<dbReference type="EMBL" id="WXEY01000001">
    <property type="protein sequence ID" value="MZP28331.1"/>
    <property type="molecule type" value="Genomic_DNA"/>
</dbReference>
<dbReference type="AlphaFoldDB" id="A0A845L5X1"/>
<evidence type="ECO:0000256" key="2">
    <source>
        <dbReference type="ARBA" id="ARBA00022598"/>
    </source>
</evidence>
<evidence type="ECO:0000256" key="3">
    <source>
        <dbReference type="ARBA" id="ARBA00022723"/>
    </source>
</evidence>
<feature type="active site" evidence="9">
    <location>
        <position position="38"/>
    </location>
</feature>
<gene>
    <name evidence="9 10" type="primary">bioD</name>
    <name evidence="10" type="ORF">GTO91_01165</name>
</gene>
<dbReference type="PANTHER" id="PTHR43210">
    <property type="entry name" value="DETHIOBIOTIN SYNTHETASE"/>
    <property type="match status" value="1"/>
</dbReference>
<dbReference type="HAMAP" id="MF_00336">
    <property type="entry name" value="BioD"/>
    <property type="match status" value="1"/>
</dbReference>
<dbReference type="Pfam" id="PF13500">
    <property type="entry name" value="AAA_26"/>
    <property type="match status" value="1"/>
</dbReference>
<feature type="binding site" evidence="9">
    <location>
        <begin position="207"/>
        <end position="209"/>
    </location>
    <ligand>
        <name>ATP</name>
        <dbReference type="ChEBI" id="CHEBI:30616"/>
    </ligand>
</feature>
<feature type="binding site" evidence="9">
    <location>
        <position position="116"/>
    </location>
    <ligand>
        <name>Mg(2+)</name>
        <dbReference type="ChEBI" id="CHEBI:18420"/>
    </ligand>
</feature>
<comment type="pathway">
    <text evidence="9">Cofactor biosynthesis; biotin biosynthesis; biotin from 7,8-diaminononanoate: step 1/2.</text>
</comment>
<evidence type="ECO:0000256" key="9">
    <source>
        <dbReference type="HAMAP-Rule" id="MF_00336"/>
    </source>
</evidence>
<keyword evidence="11" id="KW-1185">Reference proteome</keyword>
<proteinExistence type="inferred from homology"/>
<dbReference type="OrthoDB" id="9802097at2"/>
<dbReference type="NCBIfam" id="TIGR00347">
    <property type="entry name" value="bioD"/>
    <property type="match status" value="1"/>
</dbReference>
<comment type="caution">
    <text evidence="10">The sequence shown here is derived from an EMBL/GenBank/DDBJ whole genome shotgun (WGS) entry which is preliminary data.</text>
</comment>
<evidence type="ECO:0000256" key="6">
    <source>
        <dbReference type="ARBA" id="ARBA00022840"/>
    </source>
</evidence>
<comment type="subcellular location">
    <subcellularLocation>
        <location evidence="9">Cytoplasm</location>
    </subcellularLocation>
</comment>
<reference evidence="10 11" key="1">
    <citation type="submission" date="2020-01" db="EMBL/GenBank/DDBJ databases">
        <title>Whole-genome sequence of Heliobacterium undosum DSM 13378.</title>
        <authorList>
            <person name="Kyndt J.A."/>
            <person name="Meyer T.E."/>
        </authorList>
    </citation>
    <scope>NUCLEOTIDE SEQUENCE [LARGE SCALE GENOMIC DNA]</scope>
    <source>
        <strain evidence="10 11">DSM 13378</strain>
    </source>
</reference>
<feature type="binding site" evidence="9">
    <location>
        <position position="55"/>
    </location>
    <ligand>
        <name>ATP</name>
        <dbReference type="ChEBI" id="CHEBI:30616"/>
    </ligand>
</feature>
<dbReference type="SUPFAM" id="SSF52540">
    <property type="entry name" value="P-loop containing nucleoside triphosphate hydrolases"/>
    <property type="match status" value="1"/>
</dbReference>
<dbReference type="UniPathway" id="UPA00078">
    <property type="reaction ID" value="UER00161"/>
</dbReference>
<evidence type="ECO:0000256" key="1">
    <source>
        <dbReference type="ARBA" id="ARBA00022490"/>
    </source>
</evidence>
<dbReference type="GO" id="GO:0009102">
    <property type="term" value="P:biotin biosynthetic process"/>
    <property type="evidence" value="ECO:0007669"/>
    <property type="project" value="UniProtKB-UniRule"/>
</dbReference>
<dbReference type="PIRSF" id="PIRSF006755">
    <property type="entry name" value="DTB_synth"/>
    <property type="match status" value="1"/>
</dbReference>
<evidence type="ECO:0000256" key="7">
    <source>
        <dbReference type="ARBA" id="ARBA00022842"/>
    </source>
</evidence>
<dbReference type="GO" id="GO:0000287">
    <property type="term" value="F:magnesium ion binding"/>
    <property type="evidence" value="ECO:0007669"/>
    <property type="project" value="UniProtKB-UniRule"/>
</dbReference>
<feature type="binding site" evidence="9">
    <location>
        <position position="17"/>
    </location>
    <ligand>
        <name>Mg(2+)</name>
        <dbReference type="ChEBI" id="CHEBI:18420"/>
    </ligand>
</feature>
<sequence length="244" mass="26223">MHKGIFITGTDTGVGKTVVTAALCKVMTTARIGAVPFKPVQTGAPMSDGGFFREDLAFYRRNLEIDLPDEWLSPACYEAPLAPAVAAELSDQPVDVEVLDQSFRRLAGRRGMVLVEGAGGLAVPLTTPDFTMADLACRWRLPLLIVGRAGLGTINHTVLTAHYAMEKGIPVLGIILNGASETPDLAERTSPEMITRMTGIPILARLPQLGDISQAGPFAEYCRLLAAQLDVHKLTEEAARLCNR</sequence>
<dbReference type="Gene3D" id="3.40.50.300">
    <property type="entry name" value="P-loop containing nucleotide triphosphate hydrolases"/>
    <property type="match status" value="1"/>
</dbReference>
<keyword evidence="2 9" id="KW-0436">Ligase</keyword>
<comment type="function">
    <text evidence="9">Catalyzes a mechanistically unusual reaction, the ATP-dependent insertion of CO2 between the N7 and N8 nitrogen atoms of 7,8-diaminopelargonic acid (DAPA, also called 7,8-diammoniononanoate) to form a ureido ring.</text>
</comment>
<feature type="binding site" evidence="9">
    <location>
        <begin position="13"/>
        <end position="18"/>
    </location>
    <ligand>
        <name>ATP</name>
        <dbReference type="ChEBI" id="CHEBI:30616"/>
    </ligand>
</feature>
<comment type="caution">
    <text evidence="9">Lacks conserved residue(s) required for the propagation of feature annotation.</text>
</comment>
<dbReference type="EC" id="6.3.3.3" evidence="9"/>
<keyword evidence="4 9" id="KW-0547">Nucleotide-binding</keyword>
<dbReference type="Proteomes" id="UP000463470">
    <property type="component" value="Unassembled WGS sequence"/>
</dbReference>
<comment type="cofactor">
    <cofactor evidence="9">
        <name>Mg(2+)</name>
        <dbReference type="ChEBI" id="CHEBI:18420"/>
    </cofactor>
</comment>
<comment type="catalytic activity">
    <reaction evidence="8">
        <text>(7R,8S)-8-amino-7-(carboxyamino)nonanoate + ATP = (4R,5S)-dethiobiotin + ADP + phosphate + H(+)</text>
        <dbReference type="Rhea" id="RHEA:63684"/>
        <dbReference type="ChEBI" id="CHEBI:15378"/>
        <dbReference type="ChEBI" id="CHEBI:30616"/>
        <dbReference type="ChEBI" id="CHEBI:43474"/>
        <dbReference type="ChEBI" id="CHEBI:149470"/>
        <dbReference type="ChEBI" id="CHEBI:149473"/>
        <dbReference type="ChEBI" id="CHEBI:456216"/>
    </reaction>
</comment>
<feature type="binding site" evidence="9">
    <location>
        <position position="55"/>
    </location>
    <ligand>
        <name>Mg(2+)</name>
        <dbReference type="ChEBI" id="CHEBI:18420"/>
    </ligand>
</feature>
<keyword evidence="7 9" id="KW-0460">Magnesium</keyword>
<keyword evidence="6 9" id="KW-0067">ATP-binding</keyword>
<accession>A0A845L5X1</accession>
<feature type="binding site" evidence="9">
    <location>
        <begin position="116"/>
        <end position="119"/>
    </location>
    <ligand>
        <name>ATP</name>
        <dbReference type="ChEBI" id="CHEBI:30616"/>
    </ligand>
</feature>
<name>A0A845L5X1_9FIRM</name>
<protein>
    <recommendedName>
        <fullName evidence="9">ATP-dependent dethiobiotin synthetase BioD</fullName>
        <ecNumber evidence="9">6.3.3.3</ecNumber>
    </recommendedName>
    <alternativeName>
        <fullName evidence="9">DTB synthetase</fullName>
        <shortName evidence="9">DTBS</shortName>
    </alternativeName>
    <alternativeName>
        <fullName evidence="9">Dethiobiotin synthase</fullName>
    </alternativeName>
</protein>
<dbReference type="GO" id="GO:0005524">
    <property type="term" value="F:ATP binding"/>
    <property type="evidence" value="ECO:0007669"/>
    <property type="project" value="UniProtKB-UniRule"/>
</dbReference>
<comment type="similarity">
    <text evidence="9">Belongs to the dethiobiotin synthetase family.</text>
</comment>
<keyword evidence="3 9" id="KW-0479">Metal-binding</keyword>
<dbReference type="PANTHER" id="PTHR43210:SF2">
    <property type="entry name" value="ATP-DEPENDENT DETHIOBIOTIN SYNTHETASE BIOD 2"/>
    <property type="match status" value="1"/>
</dbReference>